<dbReference type="STRING" id="1841861.GCA_900157365_02565"/>
<accession>A0A2U3PE48</accession>
<sequence>VNVSGGNVTSWGRLRHTPRGQLTVIGLVLAIVLFGVLGFVAVKLAQGHSSTSGQPTTPAPPESLAIPGCYNPSVRPTERPKKLNVVGCASVAVALQDMSWTTWGPQGADGTGTAVFKMCDPNCATGYQITKPVVVHAWNPQPARRDAICQVGLKIFNDMILAFPQGPPPPTAQKMDTQFSGMPAVHYVDYSPSNTGETEFIGYTFCN</sequence>
<dbReference type="Proteomes" id="UP000240424">
    <property type="component" value="Unassembled WGS sequence"/>
</dbReference>
<keyword evidence="1" id="KW-0812">Transmembrane</keyword>
<evidence type="ECO:0000313" key="2">
    <source>
        <dbReference type="EMBL" id="SPM42027.1"/>
    </source>
</evidence>
<keyword evidence="1" id="KW-1133">Transmembrane helix</keyword>
<feature type="non-terminal residue" evidence="2">
    <location>
        <position position="1"/>
    </location>
</feature>
<gene>
    <name evidence="2" type="ORF">MNAB215_4245</name>
</gene>
<keyword evidence="3" id="KW-1185">Reference proteome</keyword>
<protein>
    <submittedName>
        <fullName evidence="2">Uncharacterized protein</fullName>
    </submittedName>
</protein>
<keyword evidence="1" id="KW-0472">Membrane</keyword>
<feature type="transmembrane region" description="Helical" evidence="1">
    <location>
        <begin position="20"/>
        <end position="42"/>
    </location>
</feature>
<dbReference type="EMBL" id="FUEZ01000004">
    <property type="protein sequence ID" value="SPM42027.1"/>
    <property type="molecule type" value="Genomic_DNA"/>
</dbReference>
<evidence type="ECO:0000313" key="3">
    <source>
        <dbReference type="Proteomes" id="UP000240424"/>
    </source>
</evidence>
<name>A0A2U3PE48_9MYCO</name>
<proteinExistence type="predicted"/>
<organism evidence="2 3">
    <name type="scientific">Mycobacterium numidiamassiliense</name>
    <dbReference type="NCBI Taxonomy" id="1841861"/>
    <lineage>
        <taxon>Bacteria</taxon>
        <taxon>Bacillati</taxon>
        <taxon>Actinomycetota</taxon>
        <taxon>Actinomycetes</taxon>
        <taxon>Mycobacteriales</taxon>
        <taxon>Mycobacteriaceae</taxon>
        <taxon>Mycobacterium</taxon>
    </lineage>
</organism>
<evidence type="ECO:0000256" key="1">
    <source>
        <dbReference type="SAM" id="Phobius"/>
    </source>
</evidence>
<dbReference type="AlphaFoldDB" id="A0A2U3PE48"/>
<reference evidence="2 3" key="1">
    <citation type="submission" date="2017-01" db="EMBL/GenBank/DDBJ databases">
        <authorList>
            <consortium name="Urmite Genomes"/>
        </authorList>
    </citation>
    <scope>NUCLEOTIDE SEQUENCE [LARGE SCALE GENOMIC DNA]</scope>
    <source>
        <strain evidence="2 3">AB215</strain>
    </source>
</reference>